<organism evidence="2 3">
    <name type="scientific">Telluria mixta</name>
    <dbReference type="NCBI Taxonomy" id="34071"/>
    <lineage>
        <taxon>Bacteria</taxon>
        <taxon>Pseudomonadati</taxon>
        <taxon>Pseudomonadota</taxon>
        <taxon>Betaproteobacteria</taxon>
        <taxon>Burkholderiales</taxon>
        <taxon>Oxalobacteraceae</taxon>
        <taxon>Telluria group</taxon>
        <taxon>Telluria</taxon>
    </lineage>
</organism>
<dbReference type="PANTHER" id="PTHR30203">
    <property type="entry name" value="OUTER MEMBRANE CATION EFFLUX PROTEIN"/>
    <property type="match status" value="1"/>
</dbReference>
<reference evidence="2" key="1">
    <citation type="submission" date="2022-08" db="EMBL/GenBank/DDBJ databases">
        <title>Reclassification of Massilia species as members of the genera Telluria, Duganella, Pseudoduganella, Mokoshia gen. nov. and Zemynaea gen. nov. using orthogonal and non-orthogonal genome-based approaches.</title>
        <authorList>
            <person name="Bowman J.P."/>
        </authorList>
    </citation>
    <scope>NUCLEOTIDE SEQUENCE</scope>
    <source>
        <strain evidence="2">LMG 11547</strain>
    </source>
</reference>
<dbReference type="EMBL" id="JANUHC010000010">
    <property type="protein sequence ID" value="MCS0632477.1"/>
    <property type="molecule type" value="Genomic_DNA"/>
</dbReference>
<dbReference type="InterPro" id="IPR010131">
    <property type="entry name" value="MdtP/NodT-like"/>
</dbReference>
<protein>
    <submittedName>
        <fullName evidence="2">TolC family protein</fullName>
    </submittedName>
</protein>
<feature type="chain" id="PRO_5045642832" evidence="1">
    <location>
        <begin position="23"/>
        <end position="459"/>
    </location>
</feature>
<proteinExistence type="predicted"/>
<dbReference type="Proteomes" id="UP001165263">
    <property type="component" value="Unassembled WGS sequence"/>
</dbReference>
<keyword evidence="3" id="KW-1185">Reference proteome</keyword>
<evidence type="ECO:0000313" key="2">
    <source>
        <dbReference type="EMBL" id="MCS0632477.1"/>
    </source>
</evidence>
<name>A0ABT2C5K4_9BURK</name>
<comment type="caution">
    <text evidence="2">The sequence shown here is derived from an EMBL/GenBank/DDBJ whole genome shotgun (WGS) entry which is preliminary data.</text>
</comment>
<keyword evidence="1" id="KW-0732">Signal</keyword>
<evidence type="ECO:0000256" key="1">
    <source>
        <dbReference type="SAM" id="SignalP"/>
    </source>
</evidence>
<sequence>MNSLTKSGLGRLAVAASAALLAGCASFSRDGGIDDVARMTQERIAQPAPLKRDQDTQAVQSEIRTLLSKPVGADAAVRIALLNNQGLQATLADLAISEADFVQAGRLPNPGFGFGRVRGGGETEIDRSLTFNLAALLTLPARSRIEGRRFEQAKLQAAMQSVKLAADTRKAWYGAVAAAQAATFADQVRGSAEAAAELAARMRAAGNWSALDAARERAFYQDALTQQAQARLQATTAREELVRLLGLWGPSIDFTLPDRLPDLPAQPRLAANAEADALSQRLDVLIARQDAQATAQALGLTQTTRFINVFDAGYVNKSTTGAPRENGYEVSLELPLFDWGGARVARAQASYMAAVHRTGDVAVKARSEVRQAYASYRTAYDIARHYRDDIVPLRRQIADEVLLRYNGMLASTFELLAESREQLTAVNAAIAAQRDFWIADTNLQFAMNAGGTTDSRTAQ</sequence>
<dbReference type="Gene3D" id="1.20.1600.10">
    <property type="entry name" value="Outer membrane efflux proteins (OEP)"/>
    <property type="match status" value="1"/>
</dbReference>
<dbReference type="PANTHER" id="PTHR30203:SF24">
    <property type="entry name" value="BLR4935 PROTEIN"/>
    <property type="match status" value="1"/>
</dbReference>
<dbReference type="SUPFAM" id="SSF56954">
    <property type="entry name" value="Outer membrane efflux proteins (OEP)"/>
    <property type="match status" value="1"/>
</dbReference>
<gene>
    <name evidence="2" type="ORF">NX786_24390</name>
</gene>
<evidence type="ECO:0000313" key="3">
    <source>
        <dbReference type="Proteomes" id="UP001165263"/>
    </source>
</evidence>
<accession>A0ABT2C5K4</accession>
<dbReference type="RefSeq" id="WP_259451512.1">
    <property type="nucleotide sequence ID" value="NZ_CP119520.1"/>
</dbReference>
<feature type="signal peptide" evidence="1">
    <location>
        <begin position="1"/>
        <end position="22"/>
    </location>
</feature>
<dbReference type="PROSITE" id="PS51257">
    <property type="entry name" value="PROKAR_LIPOPROTEIN"/>
    <property type="match status" value="1"/>
</dbReference>